<evidence type="ECO:0000256" key="1">
    <source>
        <dbReference type="ARBA" id="ARBA00004651"/>
    </source>
</evidence>
<keyword evidence="4" id="KW-1003">Cell membrane</keyword>
<evidence type="ECO:0000256" key="4">
    <source>
        <dbReference type="ARBA" id="ARBA00022475"/>
    </source>
</evidence>
<dbReference type="PANTHER" id="PTHR21716:SF53">
    <property type="entry name" value="PERMEASE PERM-RELATED"/>
    <property type="match status" value="1"/>
</dbReference>
<comment type="similarity">
    <text evidence="2">Belongs to the autoinducer-2 exporter (AI-2E) (TC 2.A.86) family.</text>
</comment>
<evidence type="ECO:0000256" key="8">
    <source>
        <dbReference type="SAM" id="Phobius"/>
    </source>
</evidence>
<dbReference type="EMBL" id="JACOOT010000040">
    <property type="protein sequence ID" value="MBC5652865.1"/>
    <property type="molecule type" value="Genomic_DNA"/>
</dbReference>
<evidence type="ECO:0000313" key="9">
    <source>
        <dbReference type="EMBL" id="MBC5652865.1"/>
    </source>
</evidence>
<sequence length="386" mass="42373">MELNKENMRKIRWLIAFAVLLYLGIQNLAVVLKYVKLLWGLLLPFVLGGAMAFVLNVPMSFIERHLFGKAREKNNKAGRTAAKLARPVSLVLSIVFVILLILIVVLVVAPEIGTTLVSVGKKVEEDIPLAQKWITDTFSGDSEIVKWASAIEIDPQKILDSIVSVLKNGADNLVSSTITVTMGIVSMAVNFAIGFVFACYVLLQKEKLGKQVLKATYAILPVKVVEYQSHVCTLASKIFASFITGQCIEAVILGSMFFVTMTIGRFPYAMLIGVLISFTALIPVFGGIIGCWVGFFLILMVSPLKAFMFLGLFLILQQIEGNLIYPHVVGNSVGLPAIWVLVAVTLGGNLMGIVGMLIFIPLVSVLYALFREWVYARLDKKKVKIS</sequence>
<gene>
    <name evidence="9" type="ORF">H8S54_17655</name>
</gene>
<dbReference type="Pfam" id="PF01594">
    <property type="entry name" value="AI-2E_transport"/>
    <property type="match status" value="1"/>
</dbReference>
<keyword evidence="3" id="KW-0813">Transport</keyword>
<protein>
    <submittedName>
        <fullName evidence="9">AI-2E family transporter</fullName>
    </submittedName>
</protein>
<keyword evidence="10" id="KW-1185">Reference proteome</keyword>
<comment type="caution">
    <text evidence="9">The sequence shown here is derived from an EMBL/GenBank/DDBJ whole genome shotgun (WGS) entry which is preliminary data.</text>
</comment>
<proteinExistence type="inferred from homology"/>
<accession>A0A8I0DSE8</accession>
<organism evidence="9 10">
    <name type="scientific">Blautia segnis</name>
    <dbReference type="NCBI Taxonomy" id="2763030"/>
    <lineage>
        <taxon>Bacteria</taxon>
        <taxon>Bacillati</taxon>
        <taxon>Bacillota</taxon>
        <taxon>Clostridia</taxon>
        <taxon>Lachnospirales</taxon>
        <taxon>Lachnospiraceae</taxon>
        <taxon>Blautia</taxon>
    </lineage>
</organism>
<dbReference type="RefSeq" id="WP_186901938.1">
    <property type="nucleotide sequence ID" value="NZ_JACOOT010000040.1"/>
</dbReference>
<feature type="transmembrane region" description="Helical" evidence="8">
    <location>
        <begin position="12"/>
        <end position="32"/>
    </location>
</feature>
<evidence type="ECO:0000256" key="6">
    <source>
        <dbReference type="ARBA" id="ARBA00022989"/>
    </source>
</evidence>
<dbReference type="GO" id="GO:0055085">
    <property type="term" value="P:transmembrane transport"/>
    <property type="evidence" value="ECO:0007669"/>
    <property type="project" value="TreeGrafter"/>
</dbReference>
<dbReference type="Proteomes" id="UP000652847">
    <property type="component" value="Unassembled WGS sequence"/>
</dbReference>
<evidence type="ECO:0000313" key="10">
    <source>
        <dbReference type="Proteomes" id="UP000652847"/>
    </source>
</evidence>
<evidence type="ECO:0000256" key="5">
    <source>
        <dbReference type="ARBA" id="ARBA00022692"/>
    </source>
</evidence>
<feature type="transmembrane region" description="Helical" evidence="8">
    <location>
        <begin position="38"/>
        <end position="63"/>
    </location>
</feature>
<feature type="transmembrane region" description="Helical" evidence="8">
    <location>
        <begin position="295"/>
        <end position="316"/>
    </location>
</feature>
<feature type="transmembrane region" description="Helical" evidence="8">
    <location>
        <begin position="84"/>
        <end position="109"/>
    </location>
</feature>
<keyword evidence="5 8" id="KW-0812">Transmembrane</keyword>
<dbReference type="AlphaFoldDB" id="A0A8I0DSE8"/>
<evidence type="ECO:0000256" key="7">
    <source>
        <dbReference type="ARBA" id="ARBA00023136"/>
    </source>
</evidence>
<name>A0A8I0DSE8_9FIRM</name>
<keyword evidence="6 8" id="KW-1133">Transmembrane helix</keyword>
<evidence type="ECO:0000256" key="2">
    <source>
        <dbReference type="ARBA" id="ARBA00009773"/>
    </source>
</evidence>
<reference evidence="9 10" key="1">
    <citation type="submission" date="2020-08" db="EMBL/GenBank/DDBJ databases">
        <title>Genome public.</title>
        <authorList>
            <person name="Liu C."/>
            <person name="Sun Q."/>
        </authorList>
    </citation>
    <scope>NUCLEOTIDE SEQUENCE [LARGE SCALE GENOMIC DNA]</scope>
    <source>
        <strain evidence="9 10">BX17</strain>
    </source>
</reference>
<comment type="subcellular location">
    <subcellularLocation>
        <location evidence="1">Cell membrane</location>
        <topology evidence="1">Multi-pass membrane protein</topology>
    </subcellularLocation>
</comment>
<feature type="transmembrane region" description="Helical" evidence="8">
    <location>
        <begin position="350"/>
        <end position="370"/>
    </location>
</feature>
<feature type="transmembrane region" description="Helical" evidence="8">
    <location>
        <begin position="178"/>
        <end position="203"/>
    </location>
</feature>
<evidence type="ECO:0000256" key="3">
    <source>
        <dbReference type="ARBA" id="ARBA00022448"/>
    </source>
</evidence>
<feature type="transmembrane region" description="Helical" evidence="8">
    <location>
        <begin position="323"/>
        <end position="344"/>
    </location>
</feature>
<keyword evidence="7 8" id="KW-0472">Membrane</keyword>
<dbReference type="PANTHER" id="PTHR21716">
    <property type="entry name" value="TRANSMEMBRANE PROTEIN"/>
    <property type="match status" value="1"/>
</dbReference>
<dbReference type="GO" id="GO:0005886">
    <property type="term" value="C:plasma membrane"/>
    <property type="evidence" value="ECO:0007669"/>
    <property type="project" value="UniProtKB-SubCell"/>
</dbReference>
<feature type="transmembrane region" description="Helical" evidence="8">
    <location>
        <begin position="266"/>
        <end position="289"/>
    </location>
</feature>
<dbReference type="InterPro" id="IPR002549">
    <property type="entry name" value="AI-2E-like"/>
</dbReference>